<reference evidence="2" key="1">
    <citation type="submission" date="2021-02" db="EMBL/GenBank/DDBJ databases">
        <title>Comparative genomics reveals that relaxation of natural selection precedes convergent phenotypic evolution of cavefish.</title>
        <authorList>
            <person name="Peng Z."/>
        </authorList>
    </citation>
    <scope>NUCLEOTIDE SEQUENCE</scope>
    <source>
        <tissue evidence="2">Muscle</tissue>
    </source>
</reference>
<keyword evidence="2" id="KW-0347">Helicase</keyword>
<evidence type="ECO:0000313" key="3">
    <source>
        <dbReference type="Proteomes" id="UP001059041"/>
    </source>
</evidence>
<keyword evidence="2" id="KW-0378">Hydrolase</keyword>
<evidence type="ECO:0000256" key="1">
    <source>
        <dbReference type="SAM" id="MobiDB-lite"/>
    </source>
</evidence>
<keyword evidence="2" id="KW-0067">ATP-binding</keyword>
<comment type="caution">
    <text evidence="2">The sequence shown here is derived from an EMBL/GenBank/DDBJ whole genome shotgun (WGS) entry which is preliminary data.</text>
</comment>
<proteinExistence type="predicted"/>
<accession>A0A9W7T438</accession>
<dbReference type="GO" id="GO:0004386">
    <property type="term" value="F:helicase activity"/>
    <property type="evidence" value="ECO:0007669"/>
    <property type="project" value="UniProtKB-KW"/>
</dbReference>
<name>A0A9W7T438_TRIRA</name>
<feature type="region of interest" description="Disordered" evidence="1">
    <location>
        <begin position="80"/>
        <end position="120"/>
    </location>
</feature>
<dbReference type="Proteomes" id="UP001059041">
    <property type="component" value="Unassembled WGS sequence"/>
</dbReference>
<sequence>MSPADRAAQHEIEQAHFRYTRFTSGSFFSTARLISVRSHVLICWTSIEMPSKIETDADHITYTEDVESGLELIKKKKKKMKGKKVTLETDECESPAPKKTKSEKMNTSDVNGNTDTSHIK</sequence>
<keyword evidence="3" id="KW-1185">Reference proteome</keyword>
<keyword evidence="2" id="KW-0547">Nucleotide-binding</keyword>
<gene>
    <name evidence="2" type="ORF">IRJ41_005447</name>
</gene>
<feature type="non-terminal residue" evidence="2">
    <location>
        <position position="120"/>
    </location>
</feature>
<dbReference type="AlphaFoldDB" id="A0A9W7T438"/>
<organism evidence="2 3">
    <name type="scientific">Triplophysa rosa</name>
    <name type="common">Cave loach</name>
    <dbReference type="NCBI Taxonomy" id="992332"/>
    <lineage>
        <taxon>Eukaryota</taxon>
        <taxon>Metazoa</taxon>
        <taxon>Chordata</taxon>
        <taxon>Craniata</taxon>
        <taxon>Vertebrata</taxon>
        <taxon>Euteleostomi</taxon>
        <taxon>Actinopterygii</taxon>
        <taxon>Neopterygii</taxon>
        <taxon>Teleostei</taxon>
        <taxon>Ostariophysi</taxon>
        <taxon>Cypriniformes</taxon>
        <taxon>Nemacheilidae</taxon>
        <taxon>Triplophysa</taxon>
    </lineage>
</organism>
<evidence type="ECO:0000313" key="2">
    <source>
        <dbReference type="EMBL" id="KAI7790332.1"/>
    </source>
</evidence>
<feature type="compositionally biased region" description="Polar residues" evidence="1">
    <location>
        <begin position="107"/>
        <end position="120"/>
    </location>
</feature>
<protein>
    <submittedName>
        <fullName evidence="2">Nucleolar RNA helicase 2</fullName>
    </submittedName>
</protein>
<dbReference type="EMBL" id="JAFHDT010000162">
    <property type="protein sequence ID" value="KAI7790332.1"/>
    <property type="molecule type" value="Genomic_DNA"/>
</dbReference>